<reference evidence="1 2" key="1">
    <citation type="submission" date="2016-06" db="EMBL/GenBank/DDBJ databases">
        <authorList>
            <consortium name="Pathogen Informatics"/>
        </authorList>
    </citation>
    <scope>NUCLEOTIDE SEQUENCE [LARGE SCALE GENOMIC DNA]</scope>
</reference>
<gene>
    <name evidence="1" type="primary">PowCR01_000049600</name>
    <name evidence="1" type="ORF">POWCR01_000049600</name>
</gene>
<evidence type="ECO:0008006" key="3">
    <source>
        <dbReference type="Google" id="ProtNLM"/>
    </source>
</evidence>
<evidence type="ECO:0000313" key="1">
    <source>
        <dbReference type="EMBL" id="SBT72731.1"/>
    </source>
</evidence>
<proteinExistence type="predicted"/>
<accession>A0A1C3KGC6</accession>
<organism evidence="1 2">
    <name type="scientific">Plasmodium ovale</name>
    <name type="common">malaria parasite P. ovale</name>
    <dbReference type="NCBI Taxonomy" id="36330"/>
    <lineage>
        <taxon>Eukaryota</taxon>
        <taxon>Sar</taxon>
        <taxon>Alveolata</taxon>
        <taxon>Apicomplexa</taxon>
        <taxon>Aconoidasida</taxon>
        <taxon>Haemosporida</taxon>
        <taxon>Plasmodiidae</taxon>
        <taxon>Plasmodium</taxon>
        <taxon>Plasmodium (Plasmodium)</taxon>
    </lineage>
</organism>
<name>A0A1C3KGC6_PLAOA</name>
<evidence type="ECO:0000313" key="2">
    <source>
        <dbReference type="Proteomes" id="UP000243200"/>
    </source>
</evidence>
<sequence length="159" mass="18867">MGTNKNYTQCNYIVHSNFNGNHILIKYCSSVLMHLEHINSSNSYVDTPVRCEYLNYSLHHNVAKINEITDHIKMFYNKLIRAYNSCSQNLNVCDRNGVHIEREGLEKLKELYNIYDYYFMFNIYYQPYNSSNCQKELLCVDIHLKYVDKCSKIIGNNYC</sequence>
<dbReference type="EMBL" id="FLRJ01000126">
    <property type="protein sequence ID" value="SBT72731.1"/>
    <property type="molecule type" value="Genomic_DNA"/>
</dbReference>
<protein>
    <recommendedName>
        <fullName evidence="3">PIR protein</fullName>
    </recommendedName>
</protein>
<dbReference type="AlphaFoldDB" id="A0A1C3KGC6"/>
<dbReference type="Proteomes" id="UP000243200">
    <property type="component" value="Unassembled WGS sequence"/>
</dbReference>
<dbReference type="VEuPathDB" id="PlasmoDB:POWCR01_000049600"/>